<dbReference type="SUPFAM" id="SSF53850">
    <property type="entry name" value="Periplasmic binding protein-like II"/>
    <property type="match status" value="1"/>
</dbReference>
<dbReference type="PANTHER" id="PTHR30222:SF2">
    <property type="entry name" value="ABC TRANSPORTER SUBSTRATE-BINDING PROTEIN"/>
    <property type="match status" value="1"/>
</dbReference>
<feature type="chain" id="PRO_5040847122" evidence="2">
    <location>
        <begin position="21"/>
        <end position="342"/>
    </location>
</feature>
<dbReference type="Pfam" id="PF13416">
    <property type="entry name" value="SBP_bac_8"/>
    <property type="match status" value="1"/>
</dbReference>
<feature type="signal peptide" evidence="2">
    <location>
        <begin position="1"/>
        <end position="20"/>
    </location>
</feature>
<evidence type="ECO:0000313" key="3">
    <source>
        <dbReference type="EMBL" id="AFQ51120.1"/>
    </source>
</evidence>
<dbReference type="KEGG" id="bct:GEM_4731"/>
<name>A0A9W3PBZ5_BURCE</name>
<sequence length="342" mass="38040">MKNKAILILTGSIFLSNAMANELTVVSYGGPSKIAQADAYYTPFENATGNRVNATEWNGEMGKIKAMVDTRSVTWDVVQVEAPSLRRGCEEGLFEKLDKNIVERSADFVPGTVSPCGVGILVWAMTMAYNADKVKTAPSSWQDFWDVKKYPGKRGMVKSAEYNLEIALMADGVPTKDVYKVLSTKDGVDRAFKKLDQLKSHIQWWEAGAQPPQYLAAGDVVMSTTWSGRIPAARQEGVNLKNVWTGNIYGIDSWAIPKGSKNKKIAEQFIRFTEQPEQQKIYSSRLFYGPTNIKTNAMLAPKVVAEMSSSPQNLQTALALDAKFWVENGEDLEQRFRAWATK</sequence>
<dbReference type="RefSeq" id="WP_014899883.1">
    <property type="nucleotide sequence ID" value="NC_018514.1"/>
</dbReference>
<dbReference type="InterPro" id="IPR006059">
    <property type="entry name" value="SBP"/>
</dbReference>
<evidence type="ECO:0000256" key="1">
    <source>
        <dbReference type="ARBA" id="ARBA00022729"/>
    </source>
</evidence>
<keyword evidence="1 2" id="KW-0732">Signal</keyword>
<dbReference type="CDD" id="cd13589">
    <property type="entry name" value="PBP2_polyamine_RpCGA009"/>
    <property type="match status" value="1"/>
</dbReference>
<dbReference type="Gene3D" id="3.40.190.10">
    <property type="entry name" value="Periplasmic binding protein-like II"/>
    <property type="match status" value="2"/>
</dbReference>
<accession>A0A9W3PBZ5</accession>
<dbReference type="AlphaFoldDB" id="A0A9W3PBZ5"/>
<evidence type="ECO:0000256" key="2">
    <source>
        <dbReference type="SAM" id="SignalP"/>
    </source>
</evidence>
<evidence type="ECO:0000313" key="4">
    <source>
        <dbReference type="Proteomes" id="UP000032866"/>
    </source>
</evidence>
<dbReference type="Proteomes" id="UP000032866">
    <property type="component" value="Chromosome 2"/>
</dbReference>
<gene>
    <name evidence="3" type="ORF">GEM_4731</name>
</gene>
<protein>
    <submittedName>
        <fullName evidence="3">Polyamine ABC transporter periplasmic polyamine-binding protein</fullName>
    </submittedName>
</protein>
<dbReference type="PANTHER" id="PTHR30222">
    <property type="entry name" value="SPERMIDINE/PUTRESCINE-BINDING PERIPLASMIC PROTEIN"/>
    <property type="match status" value="1"/>
</dbReference>
<dbReference type="EMBL" id="CP003775">
    <property type="protein sequence ID" value="AFQ51120.1"/>
    <property type="molecule type" value="Genomic_DNA"/>
</dbReference>
<organism evidence="3 4">
    <name type="scientific">Burkholderia cepacia GG4</name>
    <dbReference type="NCBI Taxonomy" id="1009846"/>
    <lineage>
        <taxon>Bacteria</taxon>
        <taxon>Pseudomonadati</taxon>
        <taxon>Pseudomonadota</taxon>
        <taxon>Betaproteobacteria</taxon>
        <taxon>Burkholderiales</taxon>
        <taxon>Burkholderiaceae</taxon>
        <taxon>Burkholderia</taxon>
        <taxon>Burkholderia cepacia complex</taxon>
    </lineage>
</organism>
<reference evidence="3 4" key="1">
    <citation type="journal article" date="2012" name="J. Bacteriol.">
        <title>Complete Genome Sequence of Burkholderia sp. Strain GG4, a Betaproteobacterium That Reduces 3-Oxo-N-Acylhomoserine Lactones and Produces Different N-Acylhomoserine Lactones.</title>
        <authorList>
            <person name="Hong K.W."/>
            <person name="Koh C.L."/>
            <person name="Sam C.K."/>
            <person name="Yin W.F."/>
            <person name="Chan K.G."/>
        </authorList>
    </citation>
    <scope>NUCLEOTIDE SEQUENCE [LARGE SCALE GENOMIC DNA]</scope>
    <source>
        <strain evidence="3 4">GG4</strain>
    </source>
</reference>
<proteinExistence type="predicted"/>